<dbReference type="PANTHER" id="PTHR42901:SF1">
    <property type="entry name" value="ALCOHOL DEHYDROGENASE"/>
    <property type="match status" value="1"/>
</dbReference>
<dbReference type="PANTHER" id="PTHR42901">
    <property type="entry name" value="ALCOHOL DEHYDROGENASE"/>
    <property type="match status" value="1"/>
</dbReference>
<evidence type="ECO:0000256" key="2">
    <source>
        <dbReference type="ARBA" id="ARBA00023002"/>
    </source>
</evidence>
<sequence length="248" mass="27196">MQDYQPAPDLLKERVILVTGAADGIGRAAAIAFARHGATVVLLDKDLPGMEQAYDEIEAQGDPTPAIYPMHLEGATPHEFDELALKLEETFGRLDGILHNAASLPYLSRIKDYDAEDWHKVMQVNLNAPFMLTQALLPLLQESGDASLVFTSDTVGRRAKAFWGAYAVSKFGLEGLMQVLAEELENSPIRVNSVDPGPTRTALRKRIFPGENPETVKPPEALMPLYLWLMGPDSKGTHGQALSYPSEE</sequence>
<dbReference type="Proteomes" id="UP000886100">
    <property type="component" value="Unassembled WGS sequence"/>
</dbReference>
<proteinExistence type="inferred from homology"/>
<organism evidence="3">
    <name type="scientific">Thiolapillus brandeum</name>
    <dbReference type="NCBI Taxonomy" id="1076588"/>
    <lineage>
        <taxon>Bacteria</taxon>
        <taxon>Pseudomonadati</taxon>
        <taxon>Pseudomonadota</taxon>
        <taxon>Gammaproteobacteria</taxon>
        <taxon>Chromatiales</taxon>
        <taxon>Sedimenticolaceae</taxon>
        <taxon>Thiolapillus</taxon>
    </lineage>
</organism>
<evidence type="ECO:0000256" key="1">
    <source>
        <dbReference type="ARBA" id="ARBA00006484"/>
    </source>
</evidence>
<dbReference type="InterPro" id="IPR020904">
    <property type="entry name" value="Sc_DH/Rdtase_CS"/>
</dbReference>
<accession>A0A7C5IZ65</accession>
<dbReference type="EMBL" id="DROM01000252">
    <property type="protein sequence ID" value="HHH13395.1"/>
    <property type="molecule type" value="Genomic_DNA"/>
</dbReference>
<gene>
    <name evidence="3" type="ORF">ENJ98_04095</name>
</gene>
<dbReference type="SUPFAM" id="SSF51735">
    <property type="entry name" value="NAD(P)-binding Rossmann-fold domains"/>
    <property type="match status" value="1"/>
</dbReference>
<dbReference type="PROSITE" id="PS00061">
    <property type="entry name" value="ADH_SHORT"/>
    <property type="match status" value="1"/>
</dbReference>
<reference evidence="3" key="1">
    <citation type="journal article" date="2020" name="mSystems">
        <title>Genome- and Community-Level Interaction Insights into Carbon Utilization and Element Cycling Functions of Hydrothermarchaeota in Hydrothermal Sediment.</title>
        <authorList>
            <person name="Zhou Z."/>
            <person name="Liu Y."/>
            <person name="Xu W."/>
            <person name="Pan J."/>
            <person name="Luo Z.H."/>
            <person name="Li M."/>
        </authorList>
    </citation>
    <scope>NUCLEOTIDE SEQUENCE [LARGE SCALE GENOMIC DNA]</scope>
    <source>
        <strain evidence="3">HyVt-535</strain>
    </source>
</reference>
<comment type="similarity">
    <text evidence="1">Belongs to the short-chain dehydrogenases/reductases (SDR) family.</text>
</comment>
<dbReference type="InterPro" id="IPR002347">
    <property type="entry name" value="SDR_fam"/>
</dbReference>
<name>A0A7C5IZ65_9GAMM</name>
<dbReference type="NCBIfam" id="NF006509">
    <property type="entry name" value="PRK08945.1"/>
    <property type="match status" value="1"/>
</dbReference>
<dbReference type="GO" id="GO:0016491">
    <property type="term" value="F:oxidoreductase activity"/>
    <property type="evidence" value="ECO:0007669"/>
    <property type="project" value="UniProtKB-KW"/>
</dbReference>
<comment type="caution">
    <text evidence="3">The sequence shown here is derived from an EMBL/GenBank/DDBJ whole genome shotgun (WGS) entry which is preliminary data.</text>
</comment>
<evidence type="ECO:0000313" key="3">
    <source>
        <dbReference type="EMBL" id="HHH13395.1"/>
    </source>
</evidence>
<dbReference type="PRINTS" id="PR00081">
    <property type="entry name" value="GDHRDH"/>
</dbReference>
<dbReference type="Gene3D" id="3.40.50.720">
    <property type="entry name" value="NAD(P)-binding Rossmann-like Domain"/>
    <property type="match status" value="1"/>
</dbReference>
<protein>
    <submittedName>
        <fullName evidence="3">YciK family oxidoreductase</fullName>
    </submittedName>
</protein>
<dbReference type="InterPro" id="IPR036291">
    <property type="entry name" value="NAD(P)-bd_dom_sf"/>
</dbReference>
<dbReference type="Pfam" id="PF00106">
    <property type="entry name" value="adh_short"/>
    <property type="match status" value="1"/>
</dbReference>
<dbReference type="AlphaFoldDB" id="A0A7C5IZ65"/>
<keyword evidence="2" id="KW-0560">Oxidoreductase</keyword>